<comment type="caution">
    <text evidence="1">The sequence shown here is derived from an EMBL/GenBank/DDBJ whole genome shotgun (WGS) entry which is preliminary data.</text>
</comment>
<reference evidence="1" key="1">
    <citation type="submission" date="2019-03" db="EMBL/GenBank/DDBJ databases">
        <title>Lake Tanganyika Metagenome-Assembled Genomes (MAGs).</title>
        <authorList>
            <person name="Tran P."/>
        </authorList>
    </citation>
    <scope>NUCLEOTIDE SEQUENCE</scope>
    <source>
        <strain evidence="1">K_DeepCast_150m_m2_040</strain>
    </source>
</reference>
<dbReference type="EMBL" id="VGIR01000032">
    <property type="protein sequence ID" value="MBM3331500.1"/>
    <property type="molecule type" value="Genomic_DNA"/>
</dbReference>
<gene>
    <name evidence="1" type="ORF">FJY68_06565</name>
</gene>
<protein>
    <submittedName>
        <fullName evidence="1">Uncharacterized protein</fullName>
    </submittedName>
</protein>
<proteinExistence type="predicted"/>
<evidence type="ECO:0000313" key="2">
    <source>
        <dbReference type="Proteomes" id="UP000779900"/>
    </source>
</evidence>
<evidence type="ECO:0000313" key="1">
    <source>
        <dbReference type="EMBL" id="MBM3331500.1"/>
    </source>
</evidence>
<name>A0A938BRC9_UNCW3</name>
<organism evidence="1 2">
    <name type="scientific">candidate division WOR-3 bacterium</name>
    <dbReference type="NCBI Taxonomy" id="2052148"/>
    <lineage>
        <taxon>Bacteria</taxon>
        <taxon>Bacteria division WOR-3</taxon>
    </lineage>
</organism>
<dbReference type="AlphaFoldDB" id="A0A938BRC9"/>
<sequence>MSAVCHVCGRKANRQCLAGSALEHGRTAAGTSDQRRICSQCCGKGRRRTIDCPDTCPHFRAGARASLLKLAELGGGPDMELRYGDVLHNLRLSVTRFRRSRVRDLKDNEARQAFVNAADTMRTRSSGLIFDFRSPDPRVQMLGDELLSIATRHERGEKQMARTEAADLMKCLKYLERQAVAAEKLGRGETVFLDLVAQSVANEFLTREVEGLVEG</sequence>
<accession>A0A938BRC9</accession>
<dbReference type="Proteomes" id="UP000779900">
    <property type="component" value="Unassembled WGS sequence"/>
</dbReference>